<dbReference type="PANTHER" id="PTHR30065">
    <property type="entry name" value="FLAGELLAR BIOSYNTHETIC PROTEIN FLIR"/>
    <property type="match status" value="1"/>
</dbReference>
<feature type="transmembrane region" description="Helical" evidence="7">
    <location>
        <begin position="117"/>
        <end position="148"/>
    </location>
</feature>
<evidence type="ECO:0000313" key="8">
    <source>
        <dbReference type="EMBL" id="MYM60636.1"/>
    </source>
</evidence>
<dbReference type="InterPro" id="IPR002010">
    <property type="entry name" value="T3SS_IM_R"/>
</dbReference>
<comment type="subcellular location">
    <subcellularLocation>
        <location evidence="1">Cell membrane</location>
        <topology evidence="1">Multi-pass membrane protein</topology>
    </subcellularLocation>
</comment>
<protein>
    <submittedName>
        <fullName evidence="8">Type III secretion protein</fullName>
    </submittedName>
</protein>
<dbReference type="Proteomes" id="UP000478571">
    <property type="component" value="Unassembled WGS sequence"/>
</dbReference>
<feature type="transmembrane region" description="Helical" evidence="7">
    <location>
        <begin position="24"/>
        <end position="43"/>
    </location>
</feature>
<evidence type="ECO:0000256" key="5">
    <source>
        <dbReference type="ARBA" id="ARBA00022989"/>
    </source>
</evidence>
<evidence type="ECO:0000256" key="6">
    <source>
        <dbReference type="ARBA" id="ARBA00023136"/>
    </source>
</evidence>
<evidence type="ECO:0000256" key="4">
    <source>
        <dbReference type="ARBA" id="ARBA00022692"/>
    </source>
</evidence>
<evidence type="ECO:0000256" key="7">
    <source>
        <dbReference type="SAM" id="Phobius"/>
    </source>
</evidence>
<feature type="transmembrane region" description="Helical" evidence="7">
    <location>
        <begin position="168"/>
        <end position="189"/>
    </location>
</feature>
<dbReference type="Pfam" id="PF01311">
    <property type="entry name" value="Bac_export_1"/>
    <property type="match status" value="1"/>
</dbReference>
<accession>A0A6L8LZW7</accession>
<keyword evidence="4 7" id="KW-0812">Transmembrane</keyword>
<reference evidence="8 9" key="1">
    <citation type="submission" date="2020-01" db="EMBL/GenBank/DDBJ databases">
        <title>Draft Genome Sequence of Vibrio sp. strain OCN044, Isolated from a Healthy Coral at Palmyra Atoll.</title>
        <authorList>
            <person name="Videau P."/>
            <person name="Loughran R."/>
            <person name="Esquivel A."/>
            <person name="Deadmond M."/>
            <person name="Paddock B.E."/>
            <person name="Saw J.H."/>
            <person name="Ushijima B."/>
        </authorList>
    </citation>
    <scope>NUCLEOTIDE SEQUENCE [LARGE SCALE GENOMIC DNA]</scope>
    <source>
        <strain evidence="8 9">OCN044</strain>
    </source>
</reference>
<dbReference type="PANTHER" id="PTHR30065:SF1">
    <property type="entry name" value="SURFACE PRESENTATION OF ANTIGENS PROTEIN SPAR"/>
    <property type="match status" value="1"/>
</dbReference>
<feature type="transmembrane region" description="Helical" evidence="7">
    <location>
        <begin position="201"/>
        <end position="220"/>
    </location>
</feature>
<keyword evidence="3" id="KW-1003">Cell membrane</keyword>
<keyword evidence="9" id="KW-1185">Reference proteome</keyword>
<comment type="similarity">
    <text evidence="2">Belongs to the FliR/MopE/SpaR family.</text>
</comment>
<evidence type="ECO:0000313" key="9">
    <source>
        <dbReference type="Proteomes" id="UP000478571"/>
    </source>
</evidence>
<gene>
    <name evidence="8" type="ORF">GTG28_15495</name>
</gene>
<evidence type="ECO:0000256" key="3">
    <source>
        <dbReference type="ARBA" id="ARBA00022475"/>
    </source>
</evidence>
<dbReference type="GO" id="GO:0005886">
    <property type="term" value="C:plasma membrane"/>
    <property type="evidence" value="ECO:0007669"/>
    <property type="project" value="UniProtKB-SubCell"/>
</dbReference>
<keyword evidence="5 7" id="KW-1133">Transmembrane helix</keyword>
<feature type="transmembrane region" description="Helical" evidence="7">
    <location>
        <begin position="59"/>
        <end position="84"/>
    </location>
</feature>
<evidence type="ECO:0000256" key="1">
    <source>
        <dbReference type="ARBA" id="ARBA00004651"/>
    </source>
</evidence>
<keyword evidence="6 7" id="KW-0472">Membrane</keyword>
<organism evidence="8 9">
    <name type="scientific">Vibrio tetraodonis subsp. pristinus</name>
    <dbReference type="NCBI Taxonomy" id="2695891"/>
    <lineage>
        <taxon>Bacteria</taxon>
        <taxon>Pseudomonadati</taxon>
        <taxon>Pseudomonadota</taxon>
        <taxon>Gammaproteobacteria</taxon>
        <taxon>Vibrionales</taxon>
        <taxon>Vibrionaceae</taxon>
        <taxon>Vibrio</taxon>
    </lineage>
</organism>
<proteinExistence type="inferred from homology"/>
<dbReference type="PRINTS" id="PR00953">
    <property type="entry name" value="TYPE3IMRPROT"/>
</dbReference>
<name>A0A6L8LZW7_9VIBR</name>
<dbReference type="GO" id="GO:0006605">
    <property type="term" value="P:protein targeting"/>
    <property type="evidence" value="ECO:0007669"/>
    <property type="project" value="InterPro"/>
</dbReference>
<evidence type="ECO:0000256" key="2">
    <source>
        <dbReference type="ARBA" id="ARBA00009772"/>
    </source>
</evidence>
<dbReference type="EMBL" id="WWEU01000005">
    <property type="protein sequence ID" value="MYM60636.1"/>
    <property type="molecule type" value="Genomic_DNA"/>
</dbReference>
<comment type="caution">
    <text evidence="8">The sequence shown here is derived from an EMBL/GenBank/DDBJ whole genome shotgun (WGS) entry which is preliminary data.</text>
</comment>
<sequence>MLVAARVTPPLLFKSINPLYMMPSYIKTVVLIYVALFISINVYEENTIENILSLSKADIAFALFTEFSIGLAFWFSLVLTYGALMTMFQLIDMQVGFNPSGIFNPSMNQSEPILSRALIIFTFLLFFAFDVHYLIIYMLSSIMSYYPILSGFEVVDVYKLMAVFSSQMIFSMILVSPVIISVFWVEVILGLCSRMMPQVNIYFVGLPAKVLMSMVTLGLISTHAEATIAKIFDKNFSFWDSLY</sequence>
<dbReference type="AlphaFoldDB" id="A0A6L8LZW7"/>